<reference evidence="2 4" key="1">
    <citation type="submission" date="2019-03" db="EMBL/GenBank/DDBJ databases">
        <title>Genomic Encyclopedia of Type Strains, Phase IV (KMG-IV): sequencing the most valuable type-strain genomes for metagenomic binning, comparative biology and taxonomic classification.</title>
        <authorList>
            <person name="Goeker M."/>
        </authorList>
    </citation>
    <scope>NUCLEOTIDE SEQUENCE [LARGE SCALE GENOMIC DNA]</scope>
    <source>
        <strain evidence="2 4">DSM 17474</strain>
    </source>
</reference>
<feature type="transmembrane region" description="Helical" evidence="1">
    <location>
        <begin position="41"/>
        <end position="62"/>
    </location>
</feature>
<evidence type="ECO:0000313" key="3">
    <source>
        <dbReference type="EMBL" id="UOO79410.1"/>
    </source>
</evidence>
<dbReference type="KEGG" id="usu:LVJ78_12165"/>
<evidence type="ECO:0000313" key="4">
    <source>
        <dbReference type="Proteomes" id="UP000294721"/>
    </source>
</evidence>
<evidence type="ECO:0000313" key="2">
    <source>
        <dbReference type="EMBL" id="TCO99878.1"/>
    </source>
</evidence>
<accession>A0AAE9KGY7</accession>
<evidence type="ECO:0000256" key="1">
    <source>
        <dbReference type="SAM" id="Phobius"/>
    </source>
</evidence>
<keyword evidence="1" id="KW-1133">Transmembrane helix</keyword>
<keyword evidence="4" id="KW-1185">Reference proteome</keyword>
<keyword evidence="1" id="KW-0812">Transmembrane</keyword>
<dbReference type="EMBL" id="CP091507">
    <property type="protein sequence ID" value="UOO79410.1"/>
    <property type="molecule type" value="Genomic_DNA"/>
</dbReference>
<protein>
    <submittedName>
        <fullName evidence="3">Uncharacterized protein</fullName>
    </submittedName>
</protein>
<feature type="transmembrane region" description="Helical" evidence="1">
    <location>
        <begin position="12"/>
        <end position="35"/>
    </location>
</feature>
<proteinExistence type="predicted"/>
<name>A0AAE9KGY7_9NEIS</name>
<organism evidence="3 5">
    <name type="scientific">Uruburuella suis</name>
    <dbReference type="NCBI Taxonomy" id="252130"/>
    <lineage>
        <taxon>Bacteria</taxon>
        <taxon>Pseudomonadati</taxon>
        <taxon>Pseudomonadota</taxon>
        <taxon>Betaproteobacteria</taxon>
        <taxon>Neisseriales</taxon>
        <taxon>Neisseriaceae</taxon>
        <taxon>Uruburuella</taxon>
    </lineage>
</organism>
<reference evidence="3" key="3">
    <citation type="journal article" date="2022" name="Res Sq">
        <title>Evolution of multicellular longitudinally dividing oral cavity symbionts (Neisseriaceae).</title>
        <authorList>
            <person name="Nyongesa S."/>
            <person name="Weber P."/>
            <person name="Bernet E."/>
            <person name="Pullido F."/>
            <person name="Nieckarz M."/>
            <person name="Delaby M."/>
            <person name="Nieves C."/>
            <person name="Viehboeck T."/>
            <person name="Krause N."/>
            <person name="Rivera-Millot A."/>
            <person name="Nakamura A."/>
            <person name="Vischer N."/>
            <person name="VanNieuwenhze M."/>
            <person name="Brun Y."/>
            <person name="Cava F."/>
            <person name="Bulgheresi S."/>
            <person name="Veyrier F."/>
        </authorList>
    </citation>
    <scope>NUCLEOTIDE SEQUENCE</scope>
    <source>
        <strain evidence="3">1258/02</strain>
    </source>
</reference>
<keyword evidence="1" id="KW-0472">Membrane</keyword>
<evidence type="ECO:0000313" key="5">
    <source>
        <dbReference type="Proteomes" id="UP000829756"/>
    </source>
</evidence>
<sequence length="101" mass="11388">MLNRFYESRQSLFLFSTLLLMVSFALSAVAVFGTISRDVHYLAFLPPGFMFFVSALFGFLVLADEEASMVKRKAFFSIEAATALFALLLLPLCWWFVAQAV</sequence>
<dbReference type="AlphaFoldDB" id="A0AAE9KGY7"/>
<gene>
    <name evidence="2" type="ORF">EV680_1393</name>
    <name evidence="3" type="ORF">LVJ78_12165</name>
</gene>
<dbReference type="EMBL" id="SLXE01000039">
    <property type="protein sequence ID" value="TCO99878.1"/>
    <property type="molecule type" value="Genomic_DNA"/>
</dbReference>
<dbReference type="Proteomes" id="UP000829756">
    <property type="component" value="Chromosome"/>
</dbReference>
<dbReference type="Proteomes" id="UP000294721">
    <property type="component" value="Unassembled WGS sequence"/>
</dbReference>
<dbReference type="RefSeq" id="WP_132954757.1">
    <property type="nucleotide sequence ID" value="NZ_CP091507.1"/>
</dbReference>
<reference evidence="3" key="2">
    <citation type="submission" date="2021-12" db="EMBL/GenBank/DDBJ databases">
        <authorList>
            <person name="Veyrier F.J."/>
        </authorList>
    </citation>
    <scope>NUCLEOTIDE SEQUENCE</scope>
    <source>
        <strain evidence="3">1258/02</strain>
    </source>
</reference>
<feature type="transmembrane region" description="Helical" evidence="1">
    <location>
        <begin position="74"/>
        <end position="97"/>
    </location>
</feature>